<reference evidence="4 5" key="1">
    <citation type="journal article" date="2020" name="IScience">
        <title>Genome Sequencing of the Endangered Kingdonia uniflora (Circaeasteraceae, Ranunculales) Reveals Potential Mechanisms of Evolutionary Specialization.</title>
        <authorList>
            <person name="Sun Y."/>
            <person name="Deng T."/>
            <person name="Zhang A."/>
            <person name="Moore M.J."/>
            <person name="Landis J.B."/>
            <person name="Lin N."/>
            <person name="Zhang H."/>
            <person name="Zhang X."/>
            <person name="Huang J."/>
            <person name="Zhang X."/>
            <person name="Sun H."/>
            <person name="Wang H."/>
        </authorList>
    </citation>
    <scope>NUCLEOTIDE SEQUENCE [LARGE SCALE GENOMIC DNA]</scope>
    <source>
        <strain evidence="4">TB1705</strain>
        <tissue evidence="4">Leaf</tissue>
    </source>
</reference>
<sequence length="202" mass="21809">MVKGIQLLLLACVTMLFSPALAHQLPNRDLPFVGILPGIDAEIKQVPSINGKFGVISHACCNAIVEVRDKSWPKMFPFNPLFPPLLKGFSANTGLGVPTATSTIKLASPVTVASRVPASKTVLAAFSADPGVQKCLSTLQRVERCVQDVITSFLSFHVRLIGPACCKAIVEVNDSCWHKIFPVNLSSDEELLYQSRKSYTGA</sequence>
<organism evidence="4 5">
    <name type="scientific">Kingdonia uniflora</name>
    <dbReference type="NCBI Taxonomy" id="39325"/>
    <lineage>
        <taxon>Eukaryota</taxon>
        <taxon>Viridiplantae</taxon>
        <taxon>Streptophyta</taxon>
        <taxon>Embryophyta</taxon>
        <taxon>Tracheophyta</taxon>
        <taxon>Spermatophyta</taxon>
        <taxon>Magnoliopsida</taxon>
        <taxon>Ranunculales</taxon>
        <taxon>Circaeasteraceae</taxon>
        <taxon>Kingdonia</taxon>
    </lineage>
</organism>
<dbReference type="Pfam" id="PF05617">
    <property type="entry name" value="Prolamin_like"/>
    <property type="match status" value="1"/>
</dbReference>
<dbReference type="GO" id="GO:0080155">
    <property type="term" value="P:regulation of double fertilization forming a zygote and endosperm"/>
    <property type="evidence" value="ECO:0007669"/>
    <property type="project" value="TreeGrafter"/>
</dbReference>
<gene>
    <name evidence="4" type="ORF">GIB67_033979</name>
</gene>
<dbReference type="PANTHER" id="PTHR31181">
    <property type="entry name" value="EGG CELL-SECRETED PROTEIN 1.4"/>
    <property type="match status" value="1"/>
</dbReference>
<dbReference type="GO" id="GO:2000008">
    <property type="term" value="P:regulation of protein localization to cell surface"/>
    <property type="evidence" value="ECO:0007669"/>
    <property type="project" value="TreeGrafter"/>
</dbReference>
<dbReference type="GO" id="GO:0005576">
    <property type="term" value="C:extracellular region"/>
    <property type="evidence" value="ECO:0007669"/>
    <property type="project" value="TreeGrafter"/>
</dbReference>
<evidence type="ECO:0000313" key="4">
    <source>
        <dbReference type="EMBL" id="KAF6150280.1"/>
    </source>
</evidence>
<proteinExistence type="predicted"/>
<accession>A0A7J7M645</accession>
<feature type="signal peptide" evidence="2">
    <location>
        <begin position="1"/>
        <end position="22"/>
    </location>
</feature>
<comment type="caution">
    <text evidence="4">The sequence shown here is derived from an EMBL/GenBank/DDBJ whole genome shotgun (WGS) entry which is preliminary data.</text>
</comment>
<name>A0A7J7M645_9MAGN</name>
<evidence type="ECO:0000256" key="1">
    <source>
        <dbReference type="ARBA" id="ARBA00022729"/>
    </source>
</evidence>
<dbReference type="Proteomes" id="UP000541444">
    <property type="component" value="Unassembled WGS sequence"/>
</dbReference>
<evidence type="ECO:0000259" key="3">
    <source>
        <dbReference type="Pfam" id="PF05617"/>
    </source>
</evidence>
<dbReference type="GO" id="GO:0009567">
    <property type="term" value="P:double fertilization forming a zygote and endosperm"/>
    <property type="evidence" value="ECO:0007669"/>
    <property type="project" value="TreeGrafter"/>
</dbReference>
<dbReference type="OrthoDB" id="1862203at2759"/>
<dbReference type="AlphaFoldDB" id="A0A7J7M645"/>
<dbReference type="GO" id="GO:0031982">
    <property type="term" value="C:vesicle"/>
    <property type="evidence" value="ECO:0007669"/>
    <property type="project" value="TreeGrafter"/>
</dbReference>
<protein>
    <recommendedName>
        <fullName evidence="3">Prolamin-like domain-containing protein</fullName>
    </recommendedName>
</protein>
<evidence type="ECO:0000256" key="2">
    <source>
        <dbReference type="SAM" id="SignalP"/>
    </source>
</evidence>
<dbReference type="PANTHER" id="PTHR31181:SF60">
    <property type="entry name" value="PROLAMIN-LIKE DOMAIN-CONTAINING PROTEIN"/>
    <property type="match status" value="1"/>
</dbReference>
<dbReference type="InterPro" id="IPR008502">
    <property type="entry name" value="Prolamin-like"/>
</dbReference>
<dbReference type="EMBL" id="JACGCM010001747">
    <property type="protein sequence ID" value="KAF6150280.1"/>
    <property type="molecule type" value="Genomic_DNA"/>
</dbReference>
<feature type="domain" description="Prolamin-like" evidence="3">
    <location>
        <begin position="134"/>
        <end position="186"/>
    </location>
</feature>
<keyword evidence="1 2" id="KW-0732">Signal</keyword>
<evidence type="ECO:0000313" key="5">
    <source>
        <dbReference type="Proteomes" id="UP000541444"/>
    </source>
</evidence>
<feature type="chain" id="PRO_5029731980" description="Prolamin-like domain-containing protein" evidence="2">
    <location>
        <begin position="23"/>
        <end position="202"/>
    </location>
</feature>
<keyword evidence="5" id="KW-1185">Reference proteome</keyword>